<dbReference type="PANTHER" id="PTHR30582">
    <property type="entry name" value="L,D-TRANSPEPTIDASE"/>
    <property type="match status" value="1"/>
</dbReference>
<keyword evidence="6 9" id="KW-0133">Cell shape</keyword>
<dbReference type="GO" id="GO:0005576">
    <property type="term" value="C:extracellular region"/>
    <property type="evidence" value="ECO:0007669"/>
    <property type="project" value="TreeGrafter"/>
</dbReference>
<dbReference type="UniPathway" id="UPA00219"/>
<dbReference type="Proteomes" id="UP000034832">
    <property type="component" value="Unassembled WGS sequence"/>
</dbReference>
<evidence type="ECO:0000256" key="9">
    <source>
        <dbReference type="PROSITE-ProRule" id="PRU01373"/>
    </source>
</evidence>
<feature type="domain" description="L,D-TPase catalytic" evidence="11">
    <location>
        <begin position="159"/>
        <end position="288"/>
    </location>
</feature>
<dbReference type="EMBL" id="LBIA02000001">
    <property type="protein sequence ID" value="TKT70493.1"/>
    <property type="molecule type" value="Genomic_DNA"/>
</dbReference>
<feature type="transmembrane region" description="Helical" evidence="10">
    <location>
        <begin position="86"/>
        <end position="108"/>
    </location>
</feature>
<keyword evidence="13" id="KW-1185">Reference proteome</keyword>
<dbReference type="InterPro" id="IPR005490">
    <property type="entry name" value="LD_TPept_cat_dom"/>
</dbReference>
<evidence type="ECO:0000256" key="1">
    <source>
        <dbReference type="ARBA" id="ARBA00004752"/>
    </source>
</evidence>
<dbReference type="PANTHER" id="PTHR30582:SF24">
    <property type="entry name" value="L,D-TRANSPEPTIDASE ERFK_SRFK-RELATED"/>
    <property type="match status" value="1"/>
</dbReference>
<dbReference type="GO" id="GO:0008360">
    <property type="term" value="P:regulation of cell shape"/>
    <property type="evidence" value="ECO:0007669"/>
    <property type="project" value="UniProtKB-UniRule"/>
</dbReference>
<sequence>MNVDYFTLLTTAVAGKGAAERDKIYRDARGLIARSNLTREAAALHVSALEAAVQRIESDLASEELNQDESTAAAELLSPGIDWKRVAVIACAIVAVIGLSVVLYQFLAGKRGSATASRGREEIIMPDLKPGVDGGSSAEGLPFALQRQVVFYRTTVIPGSIVVDRENRFLYLIDSNNSARRYGIGIARECLKSGTLYRVTNKLEWPEWKPASAATAKETAAFRPLAGGPGNPFGARALVMDKPDLLIHGTNSPKTIGHLVASGCIRLVNEDVEDLYRRVSLETRVIFVS</sequence>
<dbReference type="Gene3D" id="2.40.440.10">
    <property type="entry name" value="L,D-transpeptidase catalytic domain-like"/>
    <property type="match status" value="1"/>
</dbReference>
<feature type="active site" description="Nucleophile" evidence="9">
    <location>
        <position position="264"/>
    </location>
</feature>
<comment type="caution">
    <text evidence="12">The sequence shown here is derived from an EMBL/GenBank/DDBJ whole genome shotgun (WGS) entry which is preliminary data.</text>
</comment>
<dbReference type="GO" id="GO:0016757">
    <property type="term" value="F:glycosyltransferase activity"/>
    <property type="evidence" value="ECO:0007669"/>
    <property type="project" value="UniProtKB-KW"/>
</dbReference>
<dbReference type="CDD" id="cd16913">
    <property type="entry name" value="YkuD_like"/>
    <property type="match status" value="1"/>
</dbReference>
<keyword evidence="8 9" id="KW-0961">Cell wall biogenesis/degradation</keyword>
<dbReference type="GO" id="GO:0018104">
    <property type="term" value="P:peptidoglycan-protein cross-linking"/>
    <property type="evidence" value="ECO:0007669"/>
    <property type="project" value="TreeGrafter"/>
</dbReference>
<accession>A0A4V6BDP4</accession>
<keyword evidence="7 9" id="KW-0573">Peptidoglycan synthesis</keyword>
<dbReference type="RefSeq" id="WP_052753863.1">
    <property type="nucleotide sequence ID" value="NZ_LBIA02000001.1"/>
</dbReference>
<dbReference type="InterPro" id="IPR038063">
    <property type="entry name" value="Transpep_catalytic_dom"/>
</dbReference>
<evidence type="ECO:0000256" key="5">
    <source>
        <dbReference type="ARBA" id="ARBA00022801"/>
    </source>
</evidence>
<dbReference type="SUPFAM" id="SSF141523">
    <property type="entry name" value="L,D-transpeptidase catalytic domain-like"/>
    <property type="match status" value="1"/>
</dbReference>
<dbReference type="AlphaFoldDB" id="A0A4V6BDP4"/>
<evidence type="ECO:0000313" key="12">
    <source>
        <dbReference type="EMBL" id="TKT70493.1"/>
    </source>
</evidence>
<organism evidence="12 13">
    <name type="scientific">Afipia massiliensis</name>
    <dbReference type="NCBI Taxonomy" id="211460"/>
    <lineage>
        <taxon>Bacteria</taxon>
        <taxon>Pseudomonadati</taxon>
        <taxon>Pseudomonadota</taxon>
        <taxon>Alphaproteobacteria</taxon>
        <taxon>Hyphomicrobiales</taxon>
        <taxon>Nitrobacteraceae</taxon>
        <taxon>Afipia</taxon>
    </lineage>
</organism>
<protein>
    <submittedName>
        <fullName evidence="12">L,D-transpeptidase</fullName>
    </submittedName>
</protein>
<dbReference type="OrthoDB" id="9809748at2"/>
<evidence type="ECO:0000313" key="13">
    <source>
        <dbReference type="Proteomes" id="UP000034832"/>
    </source>
</evidence>
<evidence type="ECO:0000256" key="3">
    <source>
        <dbReference type="ARBA" id="ARBA00022676"/>
    </source>
</evidence>
<comment type="pathway">
    <text evidence="1 9">Cell wall biogenesis; peptidoglycan biosynthesis.</text>
</comment>
<name>A0A4V6BDP4_9BRAD</name>
<evidence type="ECO:0000256" key="8">
    <source>
        <dbReference type="ARBA" id="ARBA00023316"/>
    </source>
</evidence>
<evidence type="ECO:0000256" key="6">
    <source>
        <dbReference type="ARBA" id="ARBA00022960"/>
    </source>
</evidence>
<proteinExistence type="inferred from homology"/>
<evidence type="ECO:0000256" key="7">
    <source>
        <dbReference type="ARBA" id="ARBA00022984"/>
    </source>
</evidence>
<feature type="active site" description="Proton donor/acceptor" evidence="9">
    <location>
        <position position="248"/>
    </location>
</feature>
<dbReference type="STRING" id="211460.YH63_15710"/>
<evidence type="ECO:0000256" key="10">
    <source>
        <dbReference type="SAM" id="Phobius"/>
    </source>
</evidence>
<dbReference type="InterPro" id="IPR050979">
    <property type="entry name" value="LD-transpeptidase"/>
</dbReference>
<keyword evidence="4" id="KW-0808">Transferase</keyword>
<evidence type="ECO:0000256" key="4">
    <source>
        <dbReference type="ARBA" id="ARBA00022679"/>
    </source>
</evidence>
<dbReference type="GO" id="GO:0071972">
    <property type="term" value="F:peptidoglycan L,D-transpeptidase activity"/>
    <property type="evidence" value="ECO:0007669"/>
    <property type="project" value="TreeGrafter"/>
</dbReference>
<keyword evidence="10" id="KW-0472">Membrane</keyword>
<reference evidence="12" key="1">
    <citation type="submission" date="2019-04" db="EMBL/GenBank/DDBJ databases">
        <title>Whole genome sequencing of cave bacteria.</title>
        <authorList>
            <person name="Gan H.M."/>
            <person name="Barton H."/>
            <person name="Savka M.A."/>
        </authorList>
    </citation>
    <scope>NUCLEOTIDE SEQUENCE [LARGE SCALE GENOMIC DNA]</scope>
    <source>
        <strain evidence="12">LC387</strain>
    </source>
</reference>
<keyword evidence="5" id="KW-0378">Hydrolase</keyword>
<evidence type="ECO:0000259" key="11">
    <source>
        <dbReference type="PROSITE" id="PS52029"/>
    </source>
</evidence>
<keyword evidence="3" id="KW-0328">Glycosyltransferase</keyword>
<evidence type="ECO:0000256" key="2">
    <source>
        <dbReference type="ARBA" id="ARBA00005992"/>
    </source>
</evidence>
<dbReference type="GO" id="GO:0071555">
    <property type="term" value="P:cell wall organization"/>
    <property type="evidence" value="ECO:0007669"/>
    <property type="project" value="UniProtKB-UniRule"/>
</dbReference>
<gene>
    <name evidence="12" type="ORF">YH63_003180</name>
</gene>
<keyword evidence="10" id="KW-0812">Transmembrane</keyword>
<keyword evidence="10" id="KW-1133">Transmembrane helix</keyword>
<comment type="similarity">
    <text evidence="2">Belongs to the YkuD family.</text>
</comment>
<dbReference type="PROSITE" id="PS52029">
    <property type="entry name" value="LD_TPASE"/>
    <property type="match status" value="1"/>
</dbReference>
<dbReference type="Pfam" id="PF03734">
    <property type="entry name" value="YkuD"/>
    <property type="match status" value="1"/>
</dbReference>